<reference evidence="7 8" key="1">
    <citation type="submission" date="2019-06" db="EMBL/GenBank/DDBJ databases">
        <title>Paenimaribius caenipelagi gen. nov., sp. nov., isolated from a tidal flat.</title>
        <authorList>
            <person name="Yoon J.-H."/>
        </authorList>
    </citation>
    <scope>NUCLEOTIDE SEQUENCE [LARGE SCALE GENOMIC DNA]</scope>
    <source>
        <strain evidence="7 8">JBTF-M29</strain>
    </source>
</reference>
<feature type="domain" description="D-isomer specific 2-hydroxyacid dehydrogenase NAD-binding" evidence="6">
    <location>
        <begin position="109"/>
        <end position="282"/>
    </location>
</feature>
<feature type="domain" description="D-isomer specific 2-hydroxyacid dehydrogenase catalytic" evidence="5">
    <location>
        <begin position="7"/>
        <end position="313"/>
    </location>
</feature>
<dbReference type="OrthoDB" id="9793626at2"/>
<evidence type="ECO:0000256" key="3">
    <source>
        <dbReference type="ARBA" id="ARBA00023027"/>
    </source>
</evidence>
<keyword evidence="2 4" id="KW-0560">Oxidoreductase</keyword>
<dbReference type="SUPFAM" id="SSF52283">
    <property type="entry name" value="Formate/glycerate dehydrogenase catalytic domain-like"/>
    <property type="match status" value="1"/>
</dbReference>
<keyword evidence="8" id="KW-1185">Reference proteome</keyword>
<dbReference type="Gene3D" id="3.40.50.720">
    <property type="entry name" value="NAD(P)-binding Rossmann-like Domain"/>
    <property type="match status" value="2"/>
</dbReference>
<dbReference type="RefSeq" id="WP_142832893.1">
    <property type="nucleotide sequence ID" value="NZ_VFSV01000001.1"/>
</dbReference>
<dbReference type="FunFam" id="3.40.50.720:FF:000203">
    <property type="entry name" value="D-3-phosphoglycerate dehydrogenase (SerA)"/>
    <property type="match status" value="1"/>
</dbReference>
<dbReference type="PROSITE" id="PS00065">
    <property type="entry name" value="D_2_HYDROXYACID_DH_1"/>
    <property type="match status" value="1"/>
</dbReference>
<dbReference type="CDD" id="cd05301">
    <property type="entry name" value="GDH"/>
    <property type="match status" value="1"/>
</dbReference>
<dbReference type="InterPro" id="IPR050223">
    <property type="entry name" value="D-isomer_2-hydroxyacid_DH"/>
</dbReference>
<evidence type="ECO:0000259" key="6">
    <source>
        <dbReference type="Pfam" id="PF02826"/>
    </source>
</evidence>
<gene>
    <name evidence="7" type="ORF">FEV53_00715</name>
</gene>
<dbReference type="GO" id="GO:0051287">
    <property type="term" value="F:NAD binding"/>
    <property type="evidence" value="ECO:0007669"/>
    <property type="project" value="InterPro"/>
</dbReference>
<comment type="similarity">
    <text evidence="1 4">Belongs to the D-isomer specific 2-hydroxyacid dehydrogenase family.</text>
</comment>
<dbReference type="InterPro" id="IPR006139">
    <property type="entry name" value="D-isomer_2_OHA_DH_cat_dom"/>
</dbReference>
<organism evidence="7 8">
    <name type="scientific">Palleronia caenipelagi</name>
    <dbReference type="NCBI Taxonomy" id="2489174"/>
    <lineage>
        <taxon>Bacteria</taxon>
        <taxon>Pseudomonadati</taxon>
        <taxon>Pseudomonadota</taxon>
        <taxon>Alphaproteobacteria</taxon>
        <taxon>Rhodobacterales</taxon>
        <taxon>Roseobacteraceae</taxon>
        <taxon>Palleronia</taxon>
    </lineage>
</organism>
<name>A0A547QAZ6_9RHOB</name>
<dbReference type="Proteomes" id="UP000318590">
    <property type="component" value="Unassembled WGS sequence"/>
</dbReference>
<protein>
    <submittedName>
        <fullName evidence="7">D-glycerate dehydrogenase</fullName>
    </submittedName>
</protein>
<comment type="caution">
    <text evidence="7">The sequence shown here is derived from an EMBL/GenBank/DDBJ whole genome shotgun (WGS) entry which is preliminary data.</text>
</comment>
<evidence type="ECO:0000313" key="8">
    <source>
        <dbReference type="Proteomes" id="UP000318590"/>
    </source>
</evidence>
<dbReference type="EMBL" id="VFSV01000001">
    <property type="protein sequence ID" value="TRD23571.1"/>
    <property type="molecule type" value="Genomic_DNA"/>
</dbReference>
<evidence type="ECO:0000256" key="4">
    <source>
        <dbReference type="RuleBase" id="RU003719"/>
    </source>
</evidence>
<sequence>MKPKVLLSRKWPAPCEERLSRDYDVTLNDADVALSAAELRAAMDSYDAVCVTVTDTVGADVIHKNQRARIIGNFGVGVNHIDLDAAKAAGVAVSNTPDVLTEATADMAITLMLSAARRSSEGERQLRRGAWESWTPTHLLGRGLRGKTLGIIGMGRIGQEVARIAQTAFSMKIVYYNRSEKPGGERLGTVAEVMERADVVSLHVPGGAGTDGLIGAEELALLGPEGMLINTARGTVVDEPALIAALQEGKLGSAGLDVFAQEPHVPEELRVLENVVLAPHMGSAVVETRVAMGMMVADALDAHFAGREIPNRLV</sequence>
<dbReference type="InterPro" id="IPR006140">
    <property type="entry name" value="D-isomer_DH_NAD-bd"/>
</dbReference>
<evidence type="ECO:0000313" key="7">
    <source>
        <dbReference type="EMBL" id="TRD23571.1"/>
    </source>
</evidence>
<dbReference type="InterPro" id="IPR029752">
    <property type="entry name" value="D-isomer_DH_CS1"/>
</dbReference>
<dbReference type="PANTHER" id="PTHR10996:SF178">
    <property type="entry name" value="2-HYDROXYACID DEHYDROGENASE YGL185C-RELATED"/>
    <property type="match status" value="1"/>
</dbReference>
<dbReference type="Pfam" id="PF00389">
    <property type="entry name" value="2-Hacid_dh"/>
    <property type="match status" value="1"/>
</dbReference>
<evidence type="ECO:0000256" key="1">
    <source>
        <dbReference type="ARBA" id="ARBA00005854"/>
    </source>
</evidence>
<dbReference type="AlphaFoldDB" id="A0A547QAZ6"/>
<dbReference type="PANTHER" id="PTHR10996">
    <property type="entry name" value="2-HYDROXYACID DEHYDROGENASE-RELATED"/>
    <property type="match status" value="1"/>
</dbReference>
<keyword evidence="3" id="KW-0520">NAD</keyword>
<dbReference type="GO" id="GO:0005829">
    <property type="term" value="C:cytosol"/>
    <property type="evidence" value="ECO:0007669"/>
    <property type="project" value="TreeGrafter"/>
</dbReference>
<proteinExistence type="inferred from homology"/>
<dbReference type="GO" id="GO:0030267">
    <property type="term" value="F:glyoxylate reductase (NADPH) activity"/>
    <property type="evidence" value="ECO:0007669"/>
    <property type="project" value="TreeGrafter"/>
</dbReference>
<dbReference type="InterPro" id="IPR036291">
    <property type="entry name" value="NAD(P)-bd_dom_sf"/>
</dbReference>
<dbReference type="GO" id="GO:0016618">
    <property type="term" value="F:hydroxypyruvate reductase [NAD(P)H] activity"/>
    <property type="evidence" value="ECO:0007669"/>
    <property type="project" value="TreeGrafter"/>
</dbReference>
<dbReference type="Pfam" id="PF02826">
    <property type="entry name" value="2-Hacid_dh_C"/>
    <property type="match status" value="1"/>
</dbReference>
<accession>A0A547QAZ6</accession>
<dbReference type="SUPFAM" id="SSF51735">
    <property type="entry name" value="NAD(P)-binding Rossmann-fold domains"/>
    <property type="match status" value="1"/>
</dbReference>
<evidence type="ECO:0000259" key="5">
    <source>
        <dbReference type="Pfam" id="PF00389"/>
    </source>
</evidence>
<evidence type="ECO:0000256" key="2">
    <source>
        <dbReference type="ARBA" id="ARBA00023002"/>
    </source>
</evidence>